<reference evidence="3 4" key="1">
    <citation type="submission" date="2019-07" db="EMBL/GenBank/DDBJ databases">
        <title>Draft genome assembly of a fouling barnacle, Amphibalanus amphitrite (Darwin, 1854): The first reference genome for Thecostraca.</title>
        <authorList>
            <person name="Kim W."/>
        </authorList>
    </citation>
    <scope>NUCLEOTIDE SEQUENCE [LARGE SCALE GENOMIC DNA]</scope>
    <source>
        <strain evidence="3">SNU_AA5</strain>
        <tissue evidence="3">Soma without cirri and trophi</tissue>
    </source>
</reference>
<organism evidence="3 4">
    <name type="scientific">Amphibalanus amphitrite</name>
    <name type="common">Striped barnacle</name>
    <name type="synonym">Balanus amphitrite</name>
    <dbReference type="NCBI Taxonomy" id="1232801"/>
    <lineage>
        <taxon>Eukaryota</taxon>
        <taxon>Metazoa</taxon>
        <taxon>Ecdysozoa</taxon>
        <taxon>Arthropoda</taxon>
        <taxon>Crustacea</taxon>
        <taxon>Multicrustacea</taxon>
        <taxon>Cirripedia</taxon>
        <taxon>Thoracica</taxon>
        <taxon>Thoracicalcarea</taxon>
        <taxon>Balanomorpha</taxon>
        <taxon>Balanoidea</taxon>
        <taxon>Balanidae</taxon>
        <taxon>Amphibalaninae</taxon>
        <taxon>Amphibalanus</taxon>
    </lineage>
</organism>
<dbReference type="AlphaFoldDB" id="A0A6A4X307"/>
<gene>
    <name evidence="3" type="ORF">FJT64_018607</name>
</gene>
<dbReference type="Proteomes" id="UP000440578">
    <property type="component" value="Unassembled WGS sequence"/>
</dbReference>
<sequence>MILRSRLMESKGKRRLTSPVMASSDEPMSDDVLCRLGLPRSDGADCDDSIARRVVVVFYVAIILVLIGANVYRRRHVRCTDRRPLLVYDPGAAGGVHQRLLTCEEEPSGDCV</sequence>
<comment type="caution">
    <text evidence="3">The sequence shown here is derived from an EMBL/GenBank/DDBJ whole genome shotgun (WGS) entry which is preliminary data.</text>
</comment>
<keyword evidence="4" id="KW-1185">Reference proteome</keyword>
<name>A0A6A4X307_AMPAM</name>
<feature type="region of interest" description="Disordered" evidence="1">
    <location>
        <begin position="1"/>
        <end position="27"/>
    </location>
</feature>
<evidence type="ECO:0000256" key="2">
    <source>
        <dbReference type="SAM" id="Phobius"/>
    </source>
</evidence>
<keyword evidence="2" id="KW-1133">Transmembrane helix</keyword>
<feature type="transmembrane region" description="Helical" evidence="2">
    <location>
        <begin position="50"/>
        <end position="72"/>
    </location>
</feature>
<protein>
    <submittedName>
        <fullName evidence="3">Uncharacterized protein</fullName>
    </submittedName>
</protein>
<dbReference type="EMBL" id="VIIS01000312">
    <property type="protein sequence ID" value="KAF0310414.1"/>
    <property type="molecule type" value="Genomic_DNA"/>
</dbReference>
<evidence type="ECO:0000313" key="3">
    <source>
        <dbReference type="EMBL" id="KAF0310414.1"/>
    </source>
</evidence>
<keyword evidence="2" id="KW-0472">Membrane</keyword>
<evidence type="ECO:0000256" key="1">
    <source>
        <dbReference type="SAM" id="MobiDB-lite"/>
    </source>
</evidence>
<proteinExistence type="predicted"/>
<evidence type="ECO:0000313" key="4">
    <source>
        <dbReference type="Proteomes" id="UP000440578"/>
    </source>
</evidence>
<accession>A0A6A4X307</accession>
<feature type="compositionally biased region" description="Basic and acidic residues" evidence="1">
    <location>
        <begin position="1"/>
        <end position="11"/>
    </location>
</feature>
<keyword evidence="2" id="KW-0812">Transmembrane</keyword>